<organism evidence="2 3">
    <name type="scientific">Cobetia amphilecti</name>
    <dbReference type="NCBI Taxonomy" id="1055104"/>
    <lineage>
        <taxon>Bacteria</taxon>
        <taxon>Pseudomonadati</taxon>
        <taxon>Pseudomonadota</taxon>
        <taxon>Gammaproteobacteria</taxon>
        <taxon>Oceanospirillales</taxon>
        <taxon>Halomonadaceae</taxon>
        <taxon>Cobetia</taxon>
    </lineage>
</organism>
<dbReference type="SMART" id="SM00953">
    <property type="entry name" value="RES"/>
    <property type="match status" value="1"/>
</dbReference>
<reference evidence="2" key="1">
    <citation type="submission" date="2023-07" db="EMBL/GenBank/DDBJ databases">
        <title>Genome content predicts the carbon catabolic preferences of heterotrophic bacteria.</title>
        <authorList>
            <person name="Gralka M."/>
        </authorList>
    </citation>
    <scope>NUCLEOTIDE SEQUENCE</scope>
    <source>
        <strain evidence="2">C2R13</strain>
    </source>
</reference>
<dbReference type="RefSeq" id="WP_303592544.1">
    <property type="nucleotide sequence ID" value="NZ_JAUORK010000001.1"/>
</dbReference>
<dbReference type="AlphaFoldDB" id="A0AAP4TUM3"/>
<dbReference type="EMBL" id="JAUORK010000001">
    <property type="protein sequence ID" value="MDO6670665.1"/>
    <property type="molecule type" value="Genomic_DNA"/>
</dbReference>
<dbReference type="Proteomes" id="UP001170481">
    <property type="component" value="Unassembled WGS sequence"/>
</dbReference>
<accession>A0AAP4TUM3</accession>
<protein>
    <submittedName>
        <fullName evidence="2">RES family NAD+ phosphorylase</fullName>
    </submittedName>
</protein>
<sequence>MSEWTSEGKHVDDSALPALTLPDWQNAWRVISSAFPPISVFEDILEPDELEMAFAIEALTNDRLREEAGELSRVAPQDRISGPGSTPVMAAFTHIGRASRFTDGSFGVYYCASTLDTAISETRFHMARFLADTAQPSQEMTMRSYVNRVTQPLHDIREGHDTLCQPDMASYPAGQAFAARLREAGSFGLLYPSVRHAQVDASAECAAILRPPAVSIPIQGPHLRYVWDGQHQAMTHVLEVKEHRKG</sequence>
<dbReference type="Pfam" id="PF08808">
    <property type="entry name" value="RES"/>
    <property type="match status" value="1"/>
</dbReference>
<gene>
    <name evidence="2" type="ORF">Q4535_00900</name>
</gene>
<proteinExistence type="predicted"/>
<evidence type="ECO:0000259" key="1">
    <source>
        <dbReference type="SMART" id="SM00953"/>
    </source>
</evidence>
<comment type="caution">
    <text evidence="2">The sequence shown here is derived from an EMBL/GenBank/DDBJ whole genome shotgun (WGS) entry which is preliminary data.</text>
</comment>
<evidence type="ECO:0000313" key="2">
    <source>
        <dbReference type="EMBL" id="MDO6670665.1"/>
    </source>
</evidence>
<name>A0AAP4TUM3_9GAMM</name>
<dbReference type="InterPro" id="IPR014914">
    <property type="entry name" value="RES_dom"/>
</dbReference>
<feature type="domain" description="RES" evidence="1">
    <location>
        <begin position="91"/>
        <end position="220"/>
    </location>
</feature>
<evidence type="ECO:0000313" key="3">
    <source>
        <dbReference type="Proteomes" id="UP001170481"/>
    </source>
</evidence>